<keyword evidence="1" id="KW-0732">Signal</keyword>
<organism evidence="2 3">
    <name type="scientific">Botryobasidium botryosum (strain FD-172 SS1)</name>
    <dbReference type="NCBI Taxonomy" id="930990"/>
    <lineage>
        <taxon>Eukaryota</taxon>
        <taxon>Fungi</taxon>
        <taxon>Dikarya</taxon>
        <taxon>Basidiomycota</taxon>
        <taxon>Agaricomycotina</taxon>
        <taxon>Agaricomycetes</taxon>
        <taxon>Cantharellales</taxon>
        <taxon>Botryobasidiaceae</taxon>
        <taxon>Botryobasidium</taxon>
    </lineage>
</organism>
<keyword evidence="3" id="KW-1185">Reference proteome</keyword>
<dbReference type="HOGENOM" id="CLU_2120704_0_0_1"/>
<reference evidence="3" key="1">
    <citation type="journal article" date="2014" name="Proc. Natl. Acad. Sci. U.S.A.">
        <title>Extensive sampling of basidiomycete genomes demonstrates inadequacy of the white-rot/brown-rot paradigm for wood decay fungi.</title>
        <authorList>
            <person name="Riley R."/>
            <person name="Salamov A.A."/>
            <person name="Brown D.W."/>
            <person name="Nagy L.G."/>
            <person name="Floudas D."/>
            <person name="Held B.W."/>
            <person name="Levasseur A."/>
            <person name="Lombard V."/>
            <person name="Morin E."/>
            <person name="Otillar R."/>
            <person name="Lindquist E.A."/>
            <person name="Sun H."/>
            <person name="LaButti K.M."/>
            <person name="Schmutz J."/>
            <person name="Jabbour D."/>
            <person name="Luo H."/>
            <person name="Baker S.E."/>
            <person name="Pisabarro A.G."/>
            <person name="Walton J.D."/>
            <person name="Blanchette R.A."/>
            <person name="Henrissat B."/>
            <person name="Martin F."/>
            <person name="Cullen D."/>
            <person name="Hibbett D.S."/>
            <person name="Grigoriev I.V."/>
        </authorList>
    </citation>
    <scope>NUCLEOTIDE SEQUENCE [LARGE SCALE GENOMIC DNA]</scope>
    <source>
        <strain evidence="3">FD-172 SS1</strain>
    </source>
</reference>
<dbReference type="Proteomes" id="UP000027195">
    <property type="component" value="Unassembled WGS sequence"/>
</dbReference>
<accession>A0A067NAE3</accession>
<feature type="chain" id="PRO_5001645469" evidence="1">
    <location>
        <begin position="28"/>
        <end position="114"/>
    </location>
</feature>
<feature type="signal peptide" evidence="1">
    <location>
        <begin position="1"/>
        <end position="27"/>
    </location>
</feature>
<evidence type="ECO:0000313" key="3">
    <source>
        <dbReference type="Proteomes" id="UP000027195"/>
    </source>
</evidence>
<protein>
    <submittedName>
        <fullName evidence="2">Uncharacterized protein</fullName>
    </submittedName>
</protein>
<dbReference type="InParanoid" id="A0A067NAE3"/>
<proteinExistence type="predicted"/>
<name>A0A067NAE3_BOTB1</name>
<evidence type="ECO:0000313" key="2">
    <source>
        <dbReference type="EMBL" id="KDQ21102.1"/>
    </source>
</evidence>
<dbReference type="EMBL" id="KL198017">
    <property type="protein sequence ID" value="KDQ21102.1"/>
    <property type="molecule type" value="Genomic_DNA"/>
</dbReference>
<dbReference type="AlphaFoldDB" id="A0A067NAE3"/>
<evidence type="ECO:0000256" key="1">
    <source>
        <dbReference type="SAM" id="SignalP"/>
    </source>
</evidence>
<sequence>MYSPASFSPSCKLNILVLILAWILVCASFHLQSLHPPVVNLPAIHWSPYQEKLKKVTGCSRKGTLLVASMDYYRVPAAAHSAHSTVACRPWPTAPALWLIPAATECSRESCSTH</sequence>
<gene>
    <name evidence="2" type="ORF">BOTBODRAFT_328588</name>
</gene>